<feature type="compositionally biased region" description="Polar residues" evidence="1">
    <location>
        <begin position="54"/>
        <end position="63"/>
    </location>
</feature>
<evidence type="ECO:0000313" key="2">
    <source>
        <dbReference type="EMBL" id="KAK7506961.1"/>
    </source>
</evidence>
<dbReference type="AlphaFoldDB" id="A0ABD0M6A3"/>
<reference evidence="2 3" key="1">
    <citation type="journal article" date="2023" name="Sci. Data">
        <title>Genome assembly of the Korean intertidal mud-creeper Batillaria attramentaria.</title>
        <authorList>
            <person name="Patra A.K."/>
            <person name="Ho P.T."/>
            <person name="Jun S."/>
            <person name="Lee S.J."/>
            <person name="Kim Y."/>
            <person name="Won Y.J."/>
        </authorList>
    </citation>
    <scope>NUCLEOTIDE SEQUENCE [LARGE SCALE GENOMIC DNA]</scope>
    <source>
        <strain evidence="2">Wonlab-2016</strain>
    </source>
</reference>
<protein>
    <submittedName>
        <fullName evidence="2">Uncharacterized protein</fullName>
    </submittedName>
</protein>
<dbReference type="Proteomes" id="UP001519460">
    <property type="component" value="Unassembled WGS sequence"/>
</dbReference>
<evidence type="ECO:0000313" key="3">
    <source>
        <dbReference type="Proteomes" id="UP001519460"/>
    </source>
</evidence>
<dbReference type="EMBL" id="JACVVK020000005">
    <property type="protein sequence ID" value="KAK7506961.1"/>
    <property type="molecule type" value="Genomic_DNA"/>
</dbReference>
<organism evidence="2 3">
    <name type="scientific">Batillaria attramentaria</name>
    <dbReference type="NCBI Taxonomy" id="370345"/>
    <lineage>
        <taxon>Eukaryota</taxon>
        <taxon>Metazoa</taxon>
        <taxon>Spiralia</taxon>
        <taxon>Lophotrochozoa</taxon>
        <taxon>Mollusca</taxon>
        <taxon>Gastropoda</taxon>
        <taxon>Caenogastropoda</taxon>
        <taxon>Sorbeoconcha</taxon>
        <taxon>Cerithioidea</taxon>
        <taxon>Batillariidae</taxon>
        <taxon>Batillaria</taxon>
    </lineage>
</organism>
<comment type="caution">
    <text evidence="2">The sequence shown here is derived from an EMBL/GenBank/DDBJ whole genome shotgun (WGS) entry which is preliminary data.</text>
</comment>
<keyword evidence="3" id="KW-1185">Reference proteome</keyword>
<sequence length="74" mass="8448">ECQILFNHSVTLKMASLPARMILKNLSTDLSDHRRIHIDDVRILPRTLNAGQAFSDFSGNGSRRQLPRTPEMKM</sequence>
<feature type="non-terminal residue" evidence="2">
    <location>
        <position position="74"/>
    </location>
</feature>
<proteinExistence type="predicted"/>
<accession>A0ABD0M6A3</accession>
<feature type="region of interest" description="Disordered" evidence="1">
    <location>
        <begin position="54"/>
        <end position="74"/>
    </location>
</feature>
<gene>
    <name evidence="2" type="ORF">BaRGS_00001812</name>
</gene>
<feature type="non-terminal residue" evidence="2">
    <location>
        <position position="1"/>
    </location>
</feature>
<evidence type="ECO:0000256" key="1">
    <source>
        <dbReference type="SAM" id="MobiDB-lite"/>
    </source>
</evidence>
<name>A0ABD0M6A3_9CAEN</name>